<evidence type="ECO:0000256" key="2">
    <source>
        <dbReference type="ARBA" id="ARBA00004167"/>
    </source>
</evidence>
<dbReference type="SMART" id="SM00184">
    <property type="entry name" value="RING"/>
    <property type="match status" value="2"/>
</dbReference>
<dbReference type="CDD" id="cd20336">
    <property type="entry name" value="Rcat_RBR"/>
    <property type="match status" value="1"/>
</dbReference>
<dbReference type="EC" id="2.3.2.31" evidence="4"/>
<keyword evidence="13 15" id="KW-0472">Membrane</keyword>
<dbReference type="Gene3D" id="1.20.120.1750">
    <property type="match status" value="1"/>
</dbReference>
<keyword evidence="7" id="KW-0479">Metal-binding</keyword>
<dbReference type="SUPFAM" id="SSF57850">
    <property type="entry name" value="RING/U-box"/>
    <property type="match status" value="3"/>
</dbReference>
<comment type="caution">
    <text evidence="18">The sequence shown here is derived from an EMBL/GenBank/DDBJ whole genome shotgun (WGS) entry which is preliminary data.</text>
</comment>
<sequence length="363" mass="42493">MDSLNSTIEEIELVSKESTEMCPICYWDKQNNTTIPYCGHSFCVDCMKLYLMHSISESKVRNLKCPICTNPLSRKYLSEILDKSWIQKYDRFLLREELNMNPFVRFCPKVGCNGYDTGSSNKSKLKCNECGHLYCFFCLDSWHGWKRCHKNDDIQFEEWVKANNVKFCPKCKRMVEKRGGCSHMNCVCGTTWCWICGSNKLDPNHSFYCLLGKDIWNVNWFIILCLIFGPFLFPFSPFIALVIAKDYINELESELWIFEYKKYFYPLLFLLSPIILIVLMFIVTGHYLLQWFRILEHNPILVGVLLVFIIPVILLIDAIFVLFAALLLYIAVITGIALFFVKIYGQFTGKTIKEENFYPKVFI</sequence>
<comment type="pathway">
    <text evidence="3">Protein modification; protein ubiquitination.</text>
</comment>
<keyword evidence="10" id="KW-0833">Ubl conjugation pathway</keyword>
<dbReference type="InterPro" id="IPR031127">
    <property type="entry name" value="E3_UB_ligase_RBR"/>
</dbReference>
<keyword evidence="5" id="KW-0808">Transferase</keyword>
<evidence type="ECO:0000256" key="4">
    <source>
        <dbReference type="ARBA" id="ARBA00012251"/>
    </source>
</evidence>
<dbReference type="AlphaFoldDB" id="A0AAU9INX4"/>
<evidence type="ECO:0000313" key="19">
    <source>
        <dbReference type="Proteomes" id="UP001162131"/>
    </source>
</evidence>
<comment type="catalytic activity">
    <reaction evidence="1">
        <text>[E2 ubiquitin-conjugating enzyme]-S-ubiquitinyl-L-cysteine + [acceptor protein]-L-lysine = [E2 ubiquitin-conjugating enzyme]-L-cysteine + [acceptor protein]-N(6)-ubiquitinyl-L-lysine.</text>
        <dbReference type="EC" id="2.3.2.31"/>
    </reaction>
</comment>
<proteinExistence type="predicted"/>
<feature type="domain" description="RING-type" evidence="16">
    <location>
        <begin position="22"/>
        <end position="69"/>
    </location>
</feature>
<dbReference type="Gene3D" id="3.30.40.10">
    <property type="entry name" value="Zinc/RING finger domain, C3HC4 (zinc finger)"/>
    <property type="match status" value="1"/>
</dbReference>
<protein>
    <recommendedName>
        <fullName evidence="4">RBR-type E3 ubiquitin transferase</fullName>
        <ecNumber evidence="4">2.3.2.31</ecNumber>
    </recommendedName>
</protein>
<evidence type="ECO:0000256" key="8">
    <source>
        <dbReference type="ARBA" id="ARBA00022737"/>
    </source>
</evidence>
<evidence type="ECO:0000256" key="11">
    <source>
        <dbReference type="ARBA" id="ARBA00022833"/>
    </source>
</evidence>
<feature type="transmembrane region" description="Helical" evidence="15">
    <location>
        <begin position="326"/>
        <end position="345"/>
    </location>
</feature>
<feature type="transmembrane region" description="Helical" evidence="15">
    <location>
        <begin position="300"/>
        <end position="320"/>
    </location>
</feature>
<dbReference type="InterPro" id="IPR001841">
    <property type="entry name" value="Znf_RING"/>
</dbReference>
<dbReference type="GO" id="GO:0031090">
    <property type="term" value="C:organelle membrane"/>
    <property type="evidence" value="ECO:0007669"/>
    <property type="project" value="UniProtKB-ARBA"/>
</dbReference>
<reference evidence="18" key="1">
    <citation type="submission" date="2021-09" db="EMBL/GenBank/DDBJ databases">
        <authorList>
            <consortium name="AG Swart"/>
            <person name="Singh M."/>
            <person name="Singh A."/>
            <person name="Seah K."/>
            <person name="Emmerich C."/>
        </authorList>
    </citation>
    <scope>NUCLEOTIDE SEQUENCE</scope>
    <source>
        <strain evidence="18">ATCC30299</strain>
    </source>
</reference>
<dbReference type="InterPro" id="IPR044066">
    <property type="entry name" value="TRIAD_supradom"/>
</dbReference>
<accession>A0AAU9INX4</accession>
<dbReference type="EMBL" id="CAJZBQ010000013">
    <property type="protein sequence ID" value="CAG9314862.1"/>
    <property type="molecule type" value="Genomic_DNA"/>
</dbReference>
<comment type="subcellular location">
    <subcellularLocation>
        <location evidence="2">Membrane</location>
        <topology evidence="2">Single-pass membrane protein</topology>
    </subcellularLocation>
</comment>
<evidence type="ECO:0000313" key="18">
    <source>
        <dbReference type="EMBL" id="CAG9314862.1"/>
    </source>
</evidence>
<evidence type="ECO:0000256" key="3">
    <source>
        <dbReference type="ARBA" id="ARBA00004906"/>
    </source>
</evidence>
<evidence type="ECO:0000256" key="13">
    <source>
        <dbReference type="ARBA" id="ARBA00023136"/>
    </source>
</evidence>
<keyword evidence="9 14" id="KW-0863">Zinc-finger</keyword>
<evidence type="ECO:0000256" key="12">
    <source>
        <dbReference type="ARBA" id="ARBA00022989"/>
    </source>
</evidence>
<name>A0AAU9INX4_9CILI</name>
<evidence type="ECO:0000256" key="6">
    <source>
        <dbReference type="ARBA" id="ARBA00022692"/>
    </source>
</evidence>
<organism evidence="18 19">
    <name type="scientific">Blepharisma stoltei</name>
    <dbReference type="NCBI Taxonomy" id="1481888"/>
    <lineage>
        <taxon>Eukaryota</taxon>
        <taxon>Sar</taxon>
        <taxon>Alveolata</taxon>
        <taxon>Ciliophora</taxon>
        <taxon>Postciliodesmatophora</taxon>
        <taxon>Heterotrichea</taxon>
        <taxon>Heterotrichida</taxon>
        <taxon>Blepharismidae</taxon>
        <taxon>Blepharisma</taxon>
    </lineage>
</organism>
<evidence type="ECO:0000259" key="17">
    <source>
        <dbReference type="PROSITE" id="PS51873"/>
    </source>
</evidence>
<keyword evidence="6 15" id="KW-0812">Transmembrane</keyword>
<feature type="domain" description="RING-type" evidence="17">
    <location>
        <begin position="18"/>
        <end position="213"/>
    </location>
</feature>
<dbReference type="GO" id="GO:0005737">
    <property type="term" value="C:cytoplasm"/>
    <property type="evidence" value="ECO:0007669"/>
    <property type="project" value="UniProtKB-ARBA"/>
</dbReference>
<dbReference type="GO" id="GO:0016567">
    <property type="term" value="P:protein ubiquitination"/>
    <property type="evidence" value="ECO:0007669"/>
    <property type="project" value="InterPro"/>
</dbReference>
<dbReference type="InterPro" id="IPR013083">
    <property type="entry name" value="Znf_RING/FYVE/PHD"/>
</dbReference>
<dbReference type="Pfam" id="PF00097">
    <property type="entry name" value="zf-C3HC4"/>
    <property type="match status" value="1"/>
</dbReference>
<evidence type="ECO:0000256" key="14">
    <source>
        <dbReference type="PROSITE-ProRule" id="PRU00175"/>
    </source>
</evidence>
<keyword evidence="19" id="KW-1185">Reference proteome</keyword>
<dbReference type="GO" id="GO:0061630">
    <property type="term" value="F:ubiquitin protein ligase activity"/>
    <property type="evidence" value="ECO:0007669"/>
    <property type="project" value="UniProtKB-EC"/>
</dbReference>
<evidence type="ECO:0000256" key="7">
    <source>
        <dbReference type="ARBA" id="ARBA00022723"/>
    </source>
</evidence>
<dbReference type="PROSITE" id="PS00518">
    <property type="entry name" value="ZF_RING_1"/>
    <property type="match status" value="2"/>
</dbReference>
<evidence type="ECO:0000256" key="1">
    <source>
        <dbReference type="ARBA" id="ARBA00001798"/>
    </source>
</evidence>
<dbReference type="PROSITE" id="PS51873">
    <property type="entry name" value="TRIAD"/>
    <property type="match status" value="1"/>
</dbReference>
<keyword evidence="11" id="KW-0862">Zinc</keyword>
<gene>
    <name evidence="18" type="ORF">BSTOLATCC_MIC12648</name>
</gene>
<evidence type="ECO:0000256" key="5">
    <source>
        <dbReference type="ARBA" id="ARBA00022679"/>
    </source>
</evidence>
<evidence type="ECO:0000256" key="15">
    <source>
        <dbReference type="SAM" id="Phobius"/>
    </source>
</evidence>
<dbReference type="FunFam" id="3.30.40.10:FF:000051">
    <property type="entry name" value="RBR-type E3 ubiquitin transferase"/>
    <property type="match status" value="1"/>
</dbReference>
<dbReference type="Pfam" id="PF01485">
    <property type="entry name" value="IBR"/>
    <property type="match status" value="2"/>
</dbReference>
<evidence type="ECO:0000256" key="10">
    <source>
        <dbReference type="ARBA" id="ARBA00022786"/>
    </source>
</evidence>
<keyword evidence="8" id="KW-0677">Repeat</keyword>
<dbReference type="InterPro" id="IPR002867">
    <property type="entry name" value="IBR_dom"/>
</dbReference>
<dbReference type="PROSITE" id="PS50089">
    <property type="entry name" value="ZF_RING_2"/>
    <property type="match status" value="1"/>
</dbReference>
<evidence type="ECO:0000259" key="16">
    <source>
        <dbReference type="PROSITE" id="PS50089"/>
    </source>
</evidence>
<dbReference type="InterPro" id="IPR018957">
    <property type="entry name" value="Znf_C3HC4_RING-type"/>
</dbReference>
<dbReference type="Proteomes" id="UP001162131">
    <property type="component" value="Unassembled WGS sequence"/>
</dbReference>
<dbReference type="InterPro" id="IPR017907">
    <property type="entry name" value="Znf_RING_CS"/>
</dbReference>
<dbReference type="SMART" id="SM00647">
    <property type="entry name" value="IBR"/>
    <property type="match status" value="2"/>
</dbReference>
<dbReference type="GO" id="GO:0008270">
    <property type="term" value="F:zinc ion binding"/>
    <property type="evidence" value="ECO:0007669"/>
    <property type="project" value="UniProtKB-KW"/>
</dbReference>
<evidence type="ECO:0000256" key="9">
    <source>
        <dbReference type="ARBA" id="ARBA00022771"/>
    </source>
</evidence>
<feature type="transmembrane region" description="Helical" evidence="15">
    <location>
        <begin position="263"/>
        <end position="288"/>
    </location>
</feature>
<dbReference type="PANTHER" id="PTHR11685">
    <property type="entry name" value="RBR FAMILY RING FINGER AND IBR DOMAIN-CONTAINING"/>
    <property type="match status" value="1"/>
</dbReference>
<keyword evidence="12 15" id="KW-1133">Transmembrane helix</keyword>
<feature type="transmembrane region" description="Helical" evidence="15">
    <location>
        <begin position="220"/>
        <end position="243"/>
    </location>
</feature>